<organism evidence="2 3">
    <name type="scientific">Paraglaciecola hydrolytica</name>
    <dbReference type="NCBI Taxonomy" id="1799789"/>
    <lineage>
        <taxon>Bacteria</taxon>
        <taxon>Pseudomonadati</taxon>
        <taxon>Pseudomonadota</taxon>
        <taxon>Gammaproteobacteria</taxon>
        <taxon>Alteromonadales</taxon>
        <taxon>Alteromonadaceae</taxon>
        <taxon>Paraglaciecola</taxon>
    </lineage>
</organism>
<dbReference type="InterPro" id="IPR006860">
    <property type="entry name" value="FecR"/>
</dbReference>
<evidence type="ECO:0000313" key="3">
    <source>
        <dbReference type="Proteomes" id="UP000070299"/>
    </source>
</evidence>
<dbReference type="EMBL" id="LSNE01000003">
    <property type="protein sequence ID" value="KXI30403.1"/>
    <property type="molecule type" value="Genomic_DNA"/>
</dbReference>
<evidence type="ECO:0000259" key="1">
    <source>
        <dbReference type="Pfam" id="PF04773"/>
    </source>
</evidence>
<reference evidence="3" key="1">
    <citation type="submission" date="2016-02" db="EMBL/GenBank/DDBJ databases">
        <authorList>
            <person name="Schultz-Johansen M."/>
            <person name="Glaring M.A."/>
            <person name="Bech P.K."/>
            <person name="Stougaard P."/>
        </authorList>
    </citation>
    <scope>NUCLEOTIDE SEQUENCE [LARGE SCALE GENOMIC DNA]</scope>
    <source>
        <strain evidence="3">S66</strain>
    </source>
</reference>
<gene>
    <name evidence="2" type="ORF">AX660_10570</name>
</gene>
<dbReference type="AlphaFoldDB" id="A0A136A5A2"/>
<dbReference type="PANTHER" id="PTHR38731:SF1">
    <property type="entry name" value="FECR PROTEIN DOMAIN-CONTAINING PROTEIN"/>
    <property type="match status" value="1"/>
</dbReference>
<dbReference type="Proteomes" id="UP000070299">
    <property type="component" value="Unassembled WGS sequence"/>
</dbReference>
<dbReference type="OrthoDB" id="7028389at2"/>
<comment type="caution">
    <text evidence="2">The sequence shown here is derived from an EMBL/GenBank/DDBJ whole genome shotgun (WGS) entry which is preliminary data.</text>
</comment>
<dbReference type="STRING" id="1799789.AX660_10570"/>
<dbReference type="PANTHER" id="PTHR38731">
    <property type="entry name" value="LIPL45-RELATED LIPOPROTEIN-RELATED"/>
    <property type="match status" value="1"/>
</dbReference>
<evidence type="ECO:0000313" key="2">
    <source>
        <dbReference type="EMBL" id="KXI30403.1"/>
    </source>
</evidence>
<accession>A0A136A5A2</accession>
<proteinExistence type="predicted"/>
<protein>
    <recommendedName>
        <fullName evidence="1">FecR protein domain-containing protein</fullName>
    </recommendedName>
</protein>
<sequence>MDWRSLSVLMQSAFGFSSLLTWASLGLLVSFGALGQTQSTTAGKAIMAQGEVVALTDQQKRALARRSAVYNTDLVTTGQQSATQLRMIDGGLLSMQASSELSIVSYEFDAQTEQGTISMSLLKGGLKTVTGALQQTPDNYKLVTPVASIGVRGTHYEAELIEGDLYLAGWKGIIDIKVTAGTLGQSFSLGPLLPHKFAIVRADGSVEFLLQTPLAFSSGYSRDLYEQVPIELADAGFAAALPAFSSKQADDSIYLSKLNSQRYIDNDRLAATWLPADVSRQGLAVFDQLDQHSVSSSLGEINDFNISMSINFDSARVPTGNLSFTDAGGEWFAAFDGIVRDSVLDLSVNFASHGNNLASGSIEALLIDQAQGVLGNIALYDSSASNTEASGSFVLRQLKP</sequence>
<feature type="domain" description="FecR protein" evidence="1">
    <location>
        <begin position="74"/>
        <end position="165"/>
    </location>
</feature>
<keyword evidence="3" id="KW-1185">Reference proteome</keyword>
<dbReference type="Pfam" id="PF04773">
    <property type="entry name" value="FecR"/>
    <property type="match status" value="1"/>
</dbReference>
<name>A0A136A5A2_9ALTE</name>
<dbReference type="RefSeq" id="WP_068374785.1">
    <property type="nucleotide sequence ID" value="NZ_LSNE01000003.1"/>
</dbReference>